<dbReference type="WBParaSite" id="ACAC_0000847901-mRNA-1">
    <property type="protein sequence ID" value="ACAC_0000847901-mRNA-1"/>
    <property type="gene ID" value="ACAC_0000847901"/>
</dbReference>
<keyword evidence="1" id="KW-1185">Reference proteome</keyword>
<name>A0A158P9P2_ANGCA</name>
<accession>A0A158P9P2</accession>
<protein>
    <submittedName>
        <fullName evidence="2">CUB domain-containing protein</fullName>
    </submittedName>
</protein>
<proteinExistence type="predicted"/>
<sequence length="97" mass="10796">MAFCGAYGPNILRENSVLNREMDNKIGGKLHRPNAQVGFYPANAPSYFVFLEVPFKGKPRGNRIGTCVFDWLDGSSSRVVRATAHAPFVAFLLDRHL</sequence>
<dbReference type="Proteomes" id="UP000035642">
    <property type="component" value="Unassembled WGS sequence"/>
</dbReference>
<dbReference type="AlphaFoldDB" id="A0A158P9P2"/>
<reference evidence="2" key="2">
    <citation type="submission" date="2016-04" db="UniProtKB">
        <authorList>
            <consortium name="WormBaseParasite"/>
        </authorList>
    </citation>
    <scope>IDENTIFICATION</scope>
</reference>
<organism evidence="1 2">
    <name type="scientific">Angiostrongylus cantonensis</name>
    <name type="common">Rat lungworm</name>
    <dbReference type="NCBI Taxonomy" id="6313"/>
    <lineage>
        <taxon>Eukaryota</taxon>
        <taxon>Metazoa</taxon>
        <taxon>Ecdysozoa</taxon>
        <taxon>Nematoda</taxon>
        <taxon>Chromadorea</taxon>
        <taxon>Rhabditida</taxon>
        <taxon>Rhabditina</taxon>
        <taxon>Rhabditomorpha</taxon>
        <taxon>Strongyloidea</taxon>
        <taxon>Metastrongylidae</taxon>
        <taxon>Angiostrongylus</taxon>
    </lineage>
</organism>
<evidence type="ECO:0000313" key="2">
    <source>
        <dbReference type="WBParaSite" id="ACAC_0000847901-mRNA-1"/>
    </source>
</evidence>
<evidence type="ECO:0000313" key="1">
    <source>
        <dbReference type="Proteomes" id="UP000035642"/>
    </source>
</evidence>
<reference evidence="1" key="1">
    <citation type="submission" date="2012-09" db="EMBL/GenBank/DDBJ databases">
        <authorList>
            <person name="Martin A.A."/>
        </authorList>
    </citation>
    <scope>NUCLEOTIDE SEQUENCE</scope>
</reference>